<dbReference type="RefSeq" id="XP_066655855.1">
    <property type="nucleotide sequence ID" value="XM_066798102.1"/>
</dbReference>
<dbReference type="EMBL" id="JBBPEH010000005">
    <property type="protein sequence ID" value="KAK7538168.1"/>
    <property type="molecule type" value="Genomic_DNA"/>
</dbReference>
<dbReference type="GeneID" id="92031008"/>
<evidence type="ECO:0000313" key="2">
    <source>
        <dbReference type="EMBL" id="KAK7538168.1"/>
    </source>
</evidence>
<proteinExistence type="predicted"/>
<evidence type="ECO:0000256" key="1">
    <source>
        <dbReference type="SAM" id="MobiDB-lite"/>
    </source>
</evidence>
<accession>A0ABR1LSJ7</accession>
<protein>
    <submittedName>
        <fullName evidence="2">Uncharacterized protein</fullName>
    </submittedName>
</protein>
<feature type="region of interest" description="Disordered" evidence="1">
    <location>
        <begin position="70"/>
        <end position="157"/>
    </location>
</feature>
<name>A0ABR1LSJ7_9PEZI</name>
<feature type="compositionally biased region" description="Polar residues" evidence="1">
    <location>
        <begin position="95"/>
        <end position="121"/>
    </location>
</feature>
<organism evidence="2 3">
    <name type="scientific">Phyllosticta citribraziliensis</name>
    <dbReference type="NCBI Taxonomy" id="989973"/>
    <lineage>
        <taxon>Eukaryota</taxon>
        <taxon>Fungi</taxon>
        <taxon>Dikarya</taxon>
        <taxon>Ascomycota</taxon>
        <taxon>Pezizomycotina</taxon>
        <taxon>Dothideomycetes</taxon>
        <taxon>Dothideomycetes incertae sedis</taxon>
        <taxon>Botryosphaeriales</taxon>
        <taxon>Phyllostictaceae</taxon>
        <taxon>Phyllosticta</taxon>
    </lineage>
</organism>
<dbReference type="Proteomes" id="UP001360953">
    <property type="component" value="Unassembled WGS sequence"/>
</dbReference>
<evidence type="ECO:0000313" key="3">
    <source>
        <dbReference type="Proteomes" id="UP001360953"/>
    </source>
</evidence>
<keyword evidence="3" id="KW-1185">Reference proteome</keyword>
<sequence length="157" mass="17785">MECWTLSVLWGLVLKMQRSAHKFFWYTAQAIATTLFQGFFEVQSFLDAARCQFGLEEYRLDRQAEVRKDSTRTFITTGPAKRHEEPSDIEEIGDAQTSRKTLDVQSTQPASEGLKATNSIDATDPLATEQPEGSFFSQKSDGEFDEEPEQLTVQPHV</sequence>
<comment type="caution">
    <text evidence="2">The sequence shown here is derived from an EMBL/GenBank/DDBJ whole genome shotgun (WGS) entry which is preliminary data.</text>
</comment>
<reference evidence="2 3" key="1">
    <citation type="submission" date="2024-04" db="EMBL/GenBank/DDBJ databases">
        <title>Phyllosticta paracitricarpa is synonymous to the EU quarantine fungus P. citricarpa based on phylogenomic analyses.</title>
        <authorList>
            <consortium name="Lawrence Berkeley National Laboratory"/>
            <person name="Van ingen-buijs V.A."/>
            <person name="Van westerhoven A.C."/>
            <person name="Haridas S."/>
            <person name="Skiadas P."/>
            <person name="Martin F."/>
            <person name="Groenewald J.Z."/>
            <person name="Crous P.W."/>
            <person name="Seidl M.F."/>
        </authorList>
    </citation>
    <scope>NUCLEOTIDE SEQUENCE [LARGE SCALE GENOMIC DNA]</scope>
    <source>
        <strain evidence="2 3">CPC 17464</strain>
    </source>
</reference>
<gene>
    <name evidence="2" type="ORF">J3D65DRAFT_602198</name>
</gene>